<evidence type="ECO:0000313" key="2">
    <source>
        <dbReference type="EMBL" id="CAI4005587.1"/>
    </source>
</evidence>
<dbReference type="AlphaFoldDB" id="A0A9P1D9E8"/>
<keyword evidence="5" id="KW-1185">Reference proteome</keyword>
<feature type="region of interest" description="Disordered" evidence="1">
    <location>
        <begin position="112"/>
        <end position="138"/>
    </location>
</feature>
<gene>
    <name evidence="2" type="ORF">C1SCF055_LOCUS31296</name>
</gene>
<evidence type="ECO:0000313" key="3">
    <source>
        <dbReference type="EMBL" id="CAL1158962.1"/>
    </source>
</evidence>
<proteinExistence type="predicted"/>
<organism evidence="2">
    <name type="scientific">Cladocopium goreaui</name>
    <dbReference type="NCBI Taxonomy" id="2562237"/>
    <lineage>
        <taxon>Eukaryota</taxon>
        <taxon>Sar</taxon>
        <taxon>Alveolata</taxon>
        <taxon>Dinophyceae</taxon>
        <taxon>Suessiales</taxon>
        <taxon>Symbiodiniaceae</taxon>
        <taxon>Cladocopium</taxon>
    </lineage>
</organism>
<evidence type="ECO:0000313" key="5">
    <source>
        <dbReference type="Proteomes" id="UP001152797"/>
    </source>
</evidence>
<reference evidence="2" key="1">
    <citation type="submission" date="2022-10" db="EMBL/GenBank/DDBJ databases">
        <authorList>
            <person name="Chen Y."/>
            <person name="Dougan E. K."/>
            <person name="Chan C."/>
            <person name="Rhodes N."/>
            <person name="Thang M."/>
        </authorList>
    </citation>
    <scope>NUCLEOTIDE SEQUENCE</scope>
</reference>
<dbReference type="OrthoDB" id="427236at2759"/>
<protein>
    <submittedName>
        <fullName evidence="4">DNA-(Apurinic or apyrimidinic site) lyase</fullName>
    </submittedName>
</protein>
<dbReference type="GO" id="GO:0016829">
    <property type="term" value="F:lyase activity"/>
    <property type="evidence" value="ECO:0007669"/>
    <property type="project" value="UniProtKB-KW"/>
</dbReference>
<reference evidence="3" key="2">
    <citation type="submission" date="2024-04" db="EMBL/GenBank/DDBJ databases">
        <authorList>
            <person name="Chen Y."/>
            <person name="Shah S."/>
            <person name="Dougan E. K."/>
            <person name="Thang M."/>
            <person name="Chan C."/>
        </authorList>
    </citation>
    <scope>NUCLEOTIDE SEQUENCE [LARGE SCALE GENOMIC DNA]</scope>
</reference>
<dbReference type="Proteomes" id="UP001152797">
    <property type="component" value="Unassembled WGS sequence"/>
</dbReference>
<sequence length="322" mass="35803">MADDKATRSLGPVLDAVAVQSKVKSFLEGFETAKPFLESNLTLAEIETVLVDGGFTESEQKTTIEFLQTYRRGQSKLQELTGHLTWMKESGADPSEMLPLESGIALLGVKPEEPADLGKGKGSGKPTDPADDKGKGGPSKEYWQLYRYVQPRANGSFKCSEDVLKMYRSPDGRERLLGMLREGGSVTQMEVLVKKWHKVISEKNKGGRWITKLQLMEEYNYTETMADKSFKWAAEKGSGFFRKNPVHGEEEAKLVLTDAFNVNEQDGNEMTCESSFNVEDSGDTLFNQVEGVEGVEDEVPPETPPATAAGSFKFHPHLFWKM</sequence>
<name>A0A9P1D9E8_9DINO</name>
<evidence type="ECO:0000313" key="4">
    <source>
        <dbReference type="EMBL" id="CAL4792899.1"/>
    </source>
</evidence>
<dbReference type="EMBL" id="CAMXCT030003656">
    <property type="protein sequence ID" value="CAL4792899.1"/>
    <property type="molecule type" value="Genomic_DNA"/>
</dbReference>
<evidence type="ECO:0000256" key="1">
    <source>
        <dbReference type="SAM" id="MobiDB-lite"/>
    </source>
</evidence>
<accession>A0A9P1D9E8</accession>
<dbReference type="EMBL" id="CAMXCT010003656">
    <property type="protein sequence ID" value="CAI4005587.1"/>
    <property type="molecule type" value="Genomic_DNA"/>
</dbReference>
<dbReference type="EMBL" id="CAMXCT020003656">
    <property type="protein sequence ID" value="CAL1158962.1"/>
    <property type="molecule type" value="Genomic_DNA"/>
</dbReference>
<comment type="caution">
    <text evidence="2">The sequence shown here is derived from an EMBL/GenBank/DDBJ whole genome shotgun (WGS) entry which is preliminary data.</text>
</comment>
<keyword evidence="4" id="KW-0456">Lyase</keyword>